<dbReference type="Proteomes" id="UP000039865">
    <property type="component" value="Unassembled WGS sequence"/>
</dbReference>
<evidence type="ECO:0000313" key="2">
    <source>
        <dbReference type="Proteomes" id="UP000039865"/>
    </source>
</evidence>
<name>A0A078B506_STYLE</name>
<gene>
    <name evidence="1" type="primary">Contig1578.g1723</name>
    <name evidence="1" type="ORF">STYLEM_18744</name>
</gene>
<protein>
    <submittedName>
        <fullName evidence="1">Uncharacterized protein</fullName>
    </submittedName>
</protein>
<organism evidence="1 2">
    <name type="scientific">Stylonychia lemnae</name>
    <name type="common">Ciliate</name>
    <dbReference type="NCBI Taxonomy" id="5949"/>
    <lineage>
        <taxon>Eukaryota</taxon>
        <taxon>Sar</taxon>
        <taxon>Alveolata</taxon>
        <taxon>Ciliophora</taxon>
        <taxon>Intramacronucleata</taxon>
        <taxon>Spirotrichea</taxon>
        <taxon>Stichotrichia</taxon>
        <taxon>Sporadotrichida</taxon>
        <taxon>Oxytrichidae</taxon>
        <taxon>Stylonychinae</taxon>
        <taxon>Stylonychia</taxon>
    </lineage>
</organism>
<dbReference type="EMBL" id="CCKQ01017713">
    <property type="protein sequence ID" value="CDW89610.1"/>
    <property type="molecule type" value="Genomic_DNA"/>
</dbReference>
<proteinExistence type="predicted"/>
<evidence type="ECO:0000313" key="1">
    <source>
        <dbReference type="EMBL" id="CDW89610.1"/>
    </source>
</evidence>
<keyword evidence="2" id="KW-1185">Reference proteome</keyword>
<accession>A0A078B506</accession>
<reference evidence="1 2" key="1">
    <citation type="submission" date="2014-06" db="EMBL/GenBank/DDBJ databases">
        <authorList>
            <person name="Swart Estienne"/>
        </authorList>
    </citation>
    <scope>NUCLEOTIDE SEQUENCE [LARGE SCALE GENOMIC DNA]</scope>
    <source>
        <strain evidence="1 2">130c</strain>
    </source>
</reference>
<sequence>MIMQYAIKTNGFAIIEFDIENQLQAISEQMKIDATRVYNPVLLPYDFDQSIDGEFYLAGNGLTFNDINNPDQRGSLIQSIGIIPRWMLKSDVSVQQIDQVSTCPTSALILFFTYTIFMVLKETQYSIFKVQIFSNDTATYFSIFLNDNTANYLLIYDAFIKTDKIYLFDSDVLSFPLEPFTLLDSQCSDVTIIYSFDTNDPGVKSMISFNLQSFIMSVQTSNYRLPGNHDIKLIGKIDSQTIQTIFQLTLISSEGANLVASTIPNIEYMTGNQLQVQQLPNFTTSTVYPIIYFLTTQDYQGYDQSFISFNNGTSNNTIVIFTNDMTKAGTYYMSIIGKFTRNAQTQQWSNFTIEIIDKCVYQITEFSKNMSDCGDFMYELNSGDFNGLVPIPIIFDQNLKEIVVQTQNQAMIKNYSVDLKGYYLNGYREASTNFQVQIKCNVESLFGQVPKSSYIYKHGQANSETVIINPFVQTPNCGYSVKYLAGILPDFVETSLDNLTYSIVIKPESVAGSYNIEITGNQEGGQTNSFSRCIKTLKYLNIFFSNQEQNLQIFKSQQKRDNQLNIIFQVTQNQFSLFRQILQTQLTKITMTGILQQKILLLRQFHLMVIMSENTNFKLLQTKLGGRPLLIAQIAMYLQEFKNYQNYLDQIQMNPIDTTIQSPILLSM</sequence>
<dbReference type="InParanoid" id="A0A078B506"/>
<dbReference type="AlphaFoldDB" id="A0A078B506"/>